<dbReference type="InterPro" id="IPR045092">
    <property type="entry name" value="Rrp6-like"/>
</dbReference>
<dbReference type="GO" id="GO:0071038">
    <property type="term" value="P:TRAMP-dependent tRNA surveillance pathway"/>
    <property type="evidence" value="ECO:0007669"/>
    <property type="project" value="TreeGrafter"/>
</dbReference>
<accession>A0A6L2PPV7</accession>
<dbReference type="CDD" id="cd06147">
    <property type="entry name" value="Rrp6p_like_exo"/>
    <property type="match status" value="1"/>
</dbReference>
<dbReference type="Gene3D" id="3.30.420.10">
    <property type="entry name" value="Ribonuclease H-like superfamily/Ribonuclease H"/>
    <property type="match status" value="1"/>
</dbReference>
<keyword evidence="3" id="KW-0540">Nuclease</keyword>
<evidence type="ECO:0000313" key="13">
    <source>
        <dbReference type="Proteomes" id="UP000502823"/>
    </source>
</evidence>
<dbReference type="InParanoid" id="A0A6L2PPV7"/>
<dbReference type="Proteomes" id="UP000502823">
    <property type="component" value="Unassembled WGS sequence"/>
</dbReference>
<protein>
    <recommendedName>
        <fullName evidence="9">Exosome complex component 10 homolog</fullName>
    </recommendedName>
</protein>
<feature type="domain" description="HRDC" evidence="11">
    <location>
        <begin position="476"/>
        <end position="556"/>
    </location>
</feature>
<dbReference type="InterPro" id="IPR002562">
    <property type="entry name" value="3'-5'_exonuclease_dom"/>
</dbReference>
<keyword evidence="13" id="KW-1185">Reference proteome</keyword>
<dbReference type="PROSITE" id="PS50967">
    <property type="entry name" value="HRDC"/>
    <property type="match status" value="1"/>
</dbReference>
<evidence type="ECO:0000256" key="3">
    <source>
        <dbReference type="ARBA" id="ARBA00022722"/>
    </source>
</evidence>
<dbReference type="InterPro" id="IPR010997">
    <property type="entry name" value="HRDC-like_sf"/>
</dbReference>
<dbReference type="EMBL" id="BLKM01000501">
    <property type="protein sequence ID" value="GFG34659.1"/>
    <property type="molecule type" value="Genomic_DNA"/>
</dbReference>
<dbReference type="PANTHER" id="PTHR12124">
    <property type="entry name" value="POLYMYOSITIS/SCLERODERMA AUTOANTIGEN-RELATED"/>
    <property type="match status" value="1"/>
</dbReference>
<evidence type="ECO:0000256" key="1">
    <source>
        <dbReference type="ARBA" id="ARBA00004123"/>
    </source>
</evidence>
<comment type="subcellular location">
    <subcellularLocation>
        <location evidence="1">Nucleus</location>
    </subcellularLocation>
</comment>
<dbReference type="GO" id="GO:0071044">
    <property type="term" value="P:histone mRNA catabolic process"/>
    <property type="evidence" value="ECO:0007669"/>
    <property type="project" value="TreeGrafter"/>
</dbReference>
<evidence type="ECO:0000256" key="6">
    <source>
        <dbReference type="ARBA" id="ARBA00022839"/>
    </source>
</evidence>
<feature type="compositionally biased region" description="Polar residues" evidence="10">
    <location>
        <begin position="663"/>
        <end position="673"/>
    </location>
</feature>
<dbReference type="Pfam" id="PF08066">
    <property type="entry name" value="PMC2NT"/>
    <property type="match status" value="1"/>
</dbReference>
<keyword evidence="5" id="KW-0271">Exosome</keyword>
<dbReference type="GO" id="GO:0071036">
    <property type="term" value="P:nuclear polyadenylation-dependent snoRNA catabolic process"/>
    <property type="evidence" value="ECO:0007669"/>
    <property type="project" value="TreeGrafter"/>
</dbReference>
<dbReference type="GO" id="GO:0071035">
    <property type="term" value="P:nuclear polyadenylation-dependent rRNA catabolic process"/>
    <property type="evidence" value="ECO:0007669"/>
    <property type="project" value="TreeGrafter"/>
</dbReference>
<dbReference type="Pfam" id="PF01612">
    <property type="entry name" value="DNA_pol_A_exo1"/>
    <property type="match status" value="1"/>
</dbReference>
<dbReference type="InterPro" id="IPR002121">
    <property type="entry name" value="HRDC_dom"/>
</dbReference>
<dbReference type="Pfam" id="PF00570">
    <property type="entry name" value="HRDC"/>
    <property type="match status" value="1"/>
</dbReference>
<dbReference type="FunFam" id="1.10.150.80:FF:000001">
    <property type="entry name" value="Putative exosome component 10"/>
    <property type="match status" value="1"/>
</dbReference>
<dbReference type="FunFam" id="3.30.420.10:FF:000059">
    <property type="entry name" value="Exosome complex exonuclease Rrp6"/>
    <property type="match status" value="1"/>
</dbReference>
<dbReference type="FunCoup" id="A0A6L2PPV7">
    <property type="interactions" value="2009"/>
</dbReference>
<gene>
    <name evidence="12" type="ORF">Cfor_03073</name>
</gene>
<dbReference type="InterPro" id="IPR012337">
    <property type="entry name" value="RNaseH-like_sf"/>
</dbReference>
<keyword evidence="6" id="KW-0269">Exonuclease</keyword>
<evidence type="ECO:0000256" key="5">
    <source>
        <dbReference type="ARBA" id="ARBA00022835"/>
    </source>
</evidence>
<evidence type="ECO:0000259" key="11">
    <source>
        <dbReference type="PROSITE" id="PS50967"/>
    </source>
</evidence>
<dbReference type="GO" id="GO:0005730">
    <property type="term" value="C:nucleolus"/>
    <property type="evidence" value="ECO:0007669"/>
    <property type="project" value="TreeGrafter"/>
</dbReference>
<feature type="region of interest" description="Disordered" evidence="10">
    <location>
        <begin position="1"/>
        <end position="25"/>
    </location>
</feature>
<evidence type="ECO:0000256" key="10">
    <source>
        <dbReference type="SAM" id="MobiDB-lite"/>
    </source>
</evidence>
<dbReference type="SUPFAM" id="SSF47819">
    <property type="entry name" value="HRDC-like"/>
    <property type="match status" value="1"/>
</dbReference>
<evidence type="ECO:0000256" key="2">
    <source>
        <dbReference type="ARBA" id="ARBA00022552"/>
    </source>
</evidence>
<evidence type="ECO:0000256" key="4">
    <source>
        <dbReference type="ARBA" id="ARBA00022801"/>
    </source>
</evidence>
<dbReference type="GO" id="GO:0003727">
    <property type="term" value="F:single-stranded RNA binding"/>
    <property type="evidence" value="ECO:0007669"/>
    <property type="project" value="TreeGrafter"/>
</dbReference>
<dbReference type="GO" id="GO:0071039">
    <property type="term" value="P:nuclear polyadenylation-dependent CUT catabolic process"/>
    <property type="evidence" value="ECO:0007669"/>
    <property type="project" value="TreeGrafter"/>
</dbReference>
<dbReference type="GO" id="GO:0000175">
    <property type="term" value="F:3'-5'-RNA exonuclease activity"/>
    <property type="evidence" value="ECO:0007669"/>
    <property type="project" value="InterPro"/>
</dbReference>
<feature type="region of interest" description="Disordered" evidence="10">
    <location>
        <begin position="663"/>
        <end position="688"/>
    </location>
</feature>
<dbReference type="SMART" id="SM00341">
    <property type="entry name" value="HRDC"/>
    <property type="match status" value="1"/>
</dbReference>
<evidence type="ECO:0000256" key="9">
    <source>
        <dbReference type="ARBA" id="ARBA00070365"/>
    </source>
</evidence>
<comment type="caution">
    <text evidence="12">The sequence shown here is derived from an EMBL/GenBank/DDBJ whole genome shotgun (WGS) entry which is preliminary data.</text>
</comment>
<feature type="compositionally biased region" description="Polar residues" evidence="10">
    <location>
        <begin position="731"/>
        <end position="741"/>
    </location>
</feature>
<dbReference type="GO" id="GO:0000467">
    <property type="term" value="P:exonucleolytic trimming to generate mature 3'-end of 5.8S rRNA from tricistronic rRNA transcript (SSU-rRNA, 5.8S rRNA, LSU-rRNA)"/>
    <property type="evidence" value="ECO:0007669"/>
    <property type="project" value="InterPro"/>
</dbReference>
<evidence type="ECO:0000256" key="7">
    <source>
        <dbReference type="ARBA" id="ARBA00023242"/>
    </source>
</evidence>
<keyword evidence="4" id="KW-0378">Hydrolase</keyword>
<dbReference type="InterPro" id="IPR049559">
    <property type="entry name" value="Rrp6p-like_exo"/>
</dbReference>
<feature type="region of interest" description="Disordered" evidence="10">
    <location>
        <begin position="701"/>
        <end position="758"/>
    </location>
</feature>
<evidence type="ECO:0000313" key="12">
    <source>
        <dbReference type="EMBL" id="GFG34659.1"/>
    </source>
</evidence>
<dbReference type="SMART" id="SM00474">
    <property type="entry name" value="35EXOc"/>
    <property type="match status" value="1"/>
</dbReference>
<keyword evidence="7" id="KW-0539">Nucleus</keyword>
<keyword evidence="2" id="KW-0698">rRNA processing</keyword>
<dbReference type="Gene3D" id="1.10.150.80">
    <property type="entry name" value="HRDC domain"/>
    <property type="match status" value="1"/>
</dbReference>
<evidence type="ECO:0000256" key="8">
    <source>
        <dbReference type="ARBA" id="ARBA00043957"/>
    </source>
</evidence>
<dbReference type="InterPro" id="IPR012588">
    <property type="entry name" value="Exosome-assoc_fac_Rrp6_N"/>
</dbReference>
<dbReference type="AlphaFoldDB" id="A0A6L2PPV7"/>
<dbReference type="GO" id="GO:0000176">
    <property type="term" value="C:nuclear exosome (RNase complex)"/>
    <property type="evidence" value="ECO:0007669"/>
    <property type="project" value="InterPro"/>
</dbReference>
<dbReference type="InterPro" id="IPR036397">
    <property type="entry name" value="RNaseH_sf"/>
</dbReference>
<dbReference type="SUPFAM" id="SSF53098">
    <property type="entry name" value="Ribonuclease H-like"/>
    <property type="match status" value="1"/>
</dbReference>
<dbReference type="GO" id="GO:0071051">
    <property type="term" value="P:poly(A)-dependent snoRNA 3'-end processing"/>
    <property type="evidence" value="ECO:0007669"/>
    <property type="project" value="TreeGrafter"/>
</dbReference>
<dbReference type="OrthoDB" id="2250022at2759"/>
<dbReference type="InterPro" id="IPR044876">
    <property type="entry name" value="HRDC_dom_sf"/>
</dbReference>
<proteinExistence type="inferred from homology"/>
<dbReference type="GO" id="GO:0071040">
    <property type="term" value="P:nuclear polyadenylation-dependent antisense transcript catabolic process"/>
    <property type="evidence" value="ECO:0007669"/>
    <property type="project" value="TreeGrafter"/>
</dbReference>
<comment type="similarity">
    <text evidence="8">Belongs to the exosome component 10/RRP6 family.</text>
</comment>
<sequence length="833" mass="95427">MEGGSAETNSDRTDSENSEENTSHEYILPGFKTLEEFTEAGLKALMEATRSSNSLPTGQNWDYYTTYPSFKKVMDAEGERVLKLISMVLRHQDIKGNILRRDFEEKFDLIVDANDSILERVGCNLDEISGIRRNPEPVLVEAVSSCTRPVSGSWNQSQSGSLSHSSSSVSQPVRLLAAKNIQRPQIMFKDKIDNSSSPFEPRIKEKPNSLKPLAITLQLSEDGEESFSHPYEFELERFTPPATQLEHAEPRMYNPLQETPLVMVEHADQLPSLLQDLASYSEIAVDMEHHSYRSFQGFTCLLQISTRHTDYIIDALLLRDKLHCLNEVFTKPSIVKVFHGAVHDVEWLQRDLCVYVVNMFDTHEAAKLLNFAKLSLAFLMKHYCSVMADKHFQLADWRIRPLPDELVMYARQDTHYLLYIYDMMKNALLDAANGQKNLLHSVFQQSTEICKTRYEKPILREDSHMLLYRHNKKHFDNRQLHALRELYQWRDKISREDDESTGYVLPNHMMLQIAESLPREMQGILACCNPIPPLVRQNLFALHRIILEARDQPLVKPILAEELGTRVSTQTWIKVNLDGALHCPHDLTHIQDFRDDLPTLLGCASYADQTGSCALKIQKRKPQISLFEAETPEAEVDAVTHVPFICPYERYKRVKPFIQSQEQEAASASTETVGMNGIKQDDDDGEQMQKFTRKRKMFDTQFSSAQPEQGKVDNGEVQSSKRCKLDEHGGDSSSSHCIPQTHNRKRKHGRKEQEEGFQPYDYSKVDFSRFQGGSKISVTNDRNEGKPKVSLNIGNNATRNEKLIQVWKKNPLVTTLQRHIYVKSALVRVQLTT</sequence>
<dbReference type="PANTHER" id="PTHR12124:SF47">
    <property type="entry name" value="EXOSOME COMPONENT 10"/>
    <property type="match status" value="1"/>
</dbReference>
<dbReference type="GO" id="GO:0071037">
    <property type="term" value="P:nuclear polyadenylation-dependent snRNA catabolic process"/>
    <property type="evidence" value="ECO:0007669"/>
    <property type="project" value="TreeGrafter"/>
</dbReference>
<organism evidence="12 13">
    <name type="scientific">Coptotermes formosanus</name>
    <name type="common">Formosan subterranean termite</name>
    <dbReference type="NCBI Taxonomy" id="36987"/>
    <lineage>
        <taxon>Eukaryota</taxon>
        <taxon>Metazoa</taxon>
        <taxon>Ecdysozoa</taxon>
        <taxon>Arthropoda</taxon>
        <taxon>Hexapoda</taxon>
        <taxon>Insecta</taxon>
        <taxon>Pterygota</taxon>
        <taxon>Neoptera</taxon>
        <taxon>Polyneoptera</taxon>
        <taxon>Dictyoptera</taxon>
        <taxon>Blattodea</taxon>
        <taxon>Blattoidea</taxon>
        <taxon>Termitoidae</taxon>
        <taxon>Rhinotermitidae</taxon>
        <taxon>Coptotermes</taxon>
    </lineage>
</organism>
<dbReference type="GO" id="GO:0000166">
    <property type="term" value="F:nucleotide binding"/>
    <property type="evidence" value="ECO:0007669"/>
    <property type="project" value="InterPro"/>
</dbReference>
<reference evidence="13" key="1">
    <citation type="submission" date="2020-01" db="EMBL/GenBank/DDBJ databases">
        <title>Draft genome sequence of the Termite Coptotermes fromosanus.</title>
        <authorList>
            <person name="Itakura S."/>
            <person name="Yosikawa Y."/>
            <person name="Umezawa K."/>
        </authorList>
    </citation>
    <scope>NUCLEOTIDE SEQUENCE [LARGE SCALE GENOMIC DNA]</scope>
</reference>
<name>A0A6L2PPV7_COPFO</name>